<evidence type="ECO:0000313" key="2">
    <source>
        <dbReference type="EMBL" id="NIJ45679.1"/>
    </source>
</evidence>
<name>A0ABX0UA27_9FLAO</name>
<dbReference type="EMBL" id="JAASQL010000002">
    <property type="protein sequence ID" value="NIJ45679.1"/>
    <property type="molecule type" value="Genomic_DNA"/>
</dbReference>
<comment type="caution">
    <text evidence="2">The sequence shown here is derived from an EMBL/GenBank/DDBJ whole genome shotgun (WGS) entry which is preliminary data.</text>
</comment>
<evidence type="ECO:0000313" key="3">
    <source>
        <dbReference type="Proteomes" id="UP000745859"/>
    </source>
</evidence>
<protein>
    <recommendedName>
        <fullName evidence="4">Flagellin biosynthesis protein FlgD</fullName>
    </recommendedName>
</protein>
<dbReference type="RefSeq" id="WP_167188204.1">
    <property type="nucleotide sequence ID" value="NZ_JAASQL010000002.1"/>
</dbReference>
<feature type="chain" id="PRO_5046010757" description="Flagellin biosynthesis protein FlgD" evidence="1">
    <location>
        <begin position="24"/>
        <end position="162"/>
    </location>
</feature>
<dbReference type="Proteomes" id="UP000745859">
    <property type="component" value="Unassembled WGS sequence"/>
</dbReference>
<dbReference type="InterPro" id="IPR014469">
    <property type="entry name" value="DUF2271"/>
</dbReference>
<feature type="signal peptide" evidence="1">
    <location>
        <begin position="1"/>
        <end position="23"/>
    </location>
</feature>
<gene>
    <name evidence="2" type="ORF">FHR24_002147</name>
</gene>
<sequence length="162" mass="18575">MKINKNTLFFALITLSLSLIGFAPNPTNKYKCLIQMQDYTGEGAYVIVSLLKPDGSYDKTLYVNGNDDDWFFDIDAWWSYYGKHRPNIDAITGATLSGGTRGMSMLEIETDKLNKGYKIRFETAVEDQEYYKDDVEFILNDSIYNQKISGKGFINYIRLIPN</sequence>
<proteinExistence type="predicted"/>
<accession>A0ABX0UA27</accession>
<reference evidence="2 3" key="1">
    <citation type="submission" date="2020-03" db="EMBL/GenBank/DDBJ databases">
        <title>Genomic Encyclopedia of Type Strains, Phase IV (KMG-IV): sequencing the most valuable type-strain genomes for metagenomic binning, comparative biology and taxonomic classification.</title>
        <authorList>
            <person name="Goeker M."/>
        </authorList>
    </citation>
    <scope>NUCLEOTIDE SEQUENCE [LARGE SCALE GENOMIC DNA]</scope>
    <source>
        <strain evidence="2 3">DSM 101599</strain>
    </source>
</reference>
<dbReference type="Pfam" id="PF10029">
    <property type="entry name" value="DUF2271"/>
    <property type="match status" value="1"/>
</dbReference>
<evidence type="ECO:0008006" key="4">
    <source>
        <dbReference type="Google" id="ProtNLM"/>
    </source>
</evidence>
<evidence type="ECO:0000256" key="1">
    <source>
        <dbReference type="SAM" id="SignalP"/>
    </source>
</evidence>
<organism evidence="2 3">
    <name type="scientific">Wenyingzhuangia heitensis</name>
    <dbReference type="NCBI Taxonomy" id="1487859"/>
    <lineage>
        <taxon>Bacteria</taxon>
        <taxon>Pseudomonadati</taxon>
        <taxon>Bacteroidota</taxon>
        <taxon>Flavobacteriia</taxon>
        <taxon>Flavobacteriales</taxon>
        <taxon>Flavobacteriaceae</taxon>
        <taxon>Wenyingzhuangia</taxon>
    </lineage>
</organism>
<keyword evidence="1" id="KW-0732">Signal</keyword>
<keyword evidence="3" id="KW-1185">Reference proteome</keyword>